<feature type="domain" description="CTP synthase N-terminal" evidence="2">
    <location>
        <begin position="136"/>
        <end position="209"/>
    </location>
</feature>
<feature type="compositionally biased region" description="Pro residues" evidence="1">
    <location>
        <begin position="85"/>
        <end position="97"/>
    </location>
</feature>
<sequence>MWPSSGSFASTASLSQYYGHSRHQRTASLNNSRDPSHNAHSNANIPSDPLLPSSSVFARLGHVLPPTAHYVPSQLTPPSRNSPPFHRPPPPSPPTPFNPVGNLSLSPVASSPVSAKASYRLFHRYPLPCYEFSCSIEMDPSLNVDAGTMSPSEQGEVFVFEDGGVTDLDLCNYERFLLSLSLTKESNLSAGEICQSVIESERVGSIGGRWCKWFLI</sequence>
<feature type="compositionally biased region" description="Polar residues" evidence="1">
    <location>
        <begin position="26"/>
        <end position="45"/>
    </location>
</feature>
<comment type="caution">
    <text evidence="3">The sequence shown here is derived from an EMBL/GenBank/DDBJ whole genome shotgun (WGS) entry which is preliminary data.</text>
</comment>
<accession>A0ABD3PSY2</accession>
<dbReference type="Gene3D" id="3.40.50.300">
    <property type="entry name" value="P-loop containing nucleotide triphosphate hydrolases"/>
    <property type="match status" value="1"/>
</dbReference>
<organism evidence="3 4">
    <name type="scientific">Cyclotella cryptica</name>
    <dbReference type="NCBI Taxonomy" id="29204"/>
    <lineage>
        <taxon>Eukaryota</taxon>
        <taxon>Sar</taxon>
        <taxon>Stramenopiles</taxon>
        <taxon>Ochrophyta</taxon>
        <taxon>Bacillariophyta</taxon>
        <taxon>Coscinodiscophyceae</taxon>
        <taxon>Thalassiosirophycidae</taxon>
        <taxon>Stephanodiscales</taxon>
        <taxon>Stephanodiscaceae</taxon>
        <taxon>Cyclotella</taxon>
    </lineage>
</organism>
<evidence type="ECO:0000313" key="3">
    <source>
        <dbReference type="EMBL" id="KAL3790486.1"/>
    </source>
</evidence>
<dbReference type="AlphaFoldDB" id="A0ABD3PSY2"/>
<dbReference type="Pfam" id="PF06418">
    <property type="entry name" value="CTP_synth_N"/>
    <property type="match status" value="1"/>
</dbReference>
<dbReference type="PANTHER" id="PTHR11550">
    <property type="entry name" value="CTP SYNTHASE"/>
    <property type="match status" value="1"/>
</dbReference>
<evidence type="ECO:0000313" key="4">
    <source>
        <dbReference type="Proteomes" id="UP001516023"/>
    </source>
</evidence>
<dbReference type="EMBL" id="JABMIG020000127">
    <property type="protein sequence ID" value="KAL3790486.1"/>
    <property type="molecule type" value="Genomic_DNA"/>
</dbReference>
<proteinExistence type="predicted"/>
<name>A0ABD3PSY2_9STRA</name>
<evidence type="ECO:0000259" key="2">
    <source>
        <dbReference type="Pfam" id="PF06418"/>
    </source>
</evidence>
<dbReference type="Proteomes" id="UP001516023">
    <property type="component" value="Unassembled WGS sequence"/>
</dbReference>
<evidence type="ECO:0000256" key="1">
    <source>
        <dbReference type="SAM" id="MobiDB-lite"/>
    </source>
</evidence>
<keyword evidence="4" id="KW-1185">Reference proteome</keyword>
<dbReference type="SUPFAM" id="SSF52540">
    <property type="entry name" value="P-loop containing nucleoside triphosphate hydrolases"/>
    <property type="match status" value="1"/>
</dbReference>
<dbReference type="InterPro" id="IPR004468">
    <property type="entry name" value="CTP_synthase"/>
</dbReference>
<dbReference type="InterPro" id="IPR027417">
    <property type="entry name" value="P-loop_NTPase"/>
</dbReference>
<protein>
    <recommendedName>
        <fullName evidence="2">CTP synthase N-terminal domain-containing protein</fullName>
    </recommendedName>
</protein>
<dbReference type="PANTHER" id="PTHR11550:SF0">
    <property type="entry name" value="CTP SYNTHASE-RELATED"/>
    <property type="match status" value="1"/>
</dbReference>
<feature type="region of interest" description="Disordered" evidence="1">
    <location>
        <begin position="68"/>
        <end position="99"/>
    </location>
</feature>
<feature type="region of interest" description="Disordered" evidence="1">
    <location>
        <begin position="19"/>
        <end position="48"/>
    </location>
</feature>
<reference evidence="3 4" key="1">
    <citation type="journal article" date="2020" name="G3 (Bethesda)">
        <title>Improved Reference Genome for Cyclotella cryptica CCMP332, a Model for Cell Wall Morphogenesis, Salinity Adaptation, and Lipid Production in Diatoms (Bacillariophyta).</title>
        <authorList>
            <person name="Roberts W.R."/>
            <person name="Downey K.M."/>
            <person name="Ruck E.C."/>
            <person name="Traller J.C."/>
            <person name="Alverson A.J."/>
        </authorList>
    </citation>
    <scope>NUCLEOTIDE SEQUENCE [LARGE SCALE GENOMIC DNA]</scope>
    <source>
        <strain evidence="3 4">CCMP332</strain>
    </source>
</reference>
<gene>
    <name evidence="3" type="ORF">HJC23_012042</name>
</gene>
<dbReference type="InterPro" id="IPR017456">
    <property type="entry name" value="CTP_synthase_N"/>
</dbReference>